<comment type="subcellular location">
    <subcellularLocation>
        <location evidence="1">Host cell membrane</location>
        <topology evidence="1">Single-pass type I membrane protein</topology>
    </subcellularLocation>
    <subcellularLocation>
        <location evidence="2">Host endomembrane system</location>
        <topology evidence="2">Peripheral membrane protein</topology>
    </subcellularLocation>
    <subcellularLocation>
        <location evidence="3">Virion membrane</location>
        <topology evidence="3">Single-pass type I membrane protein</topology>
    </subcellularLocation>
</comment>
<evidence type="ECO:0000256" key="5">
    <source>
        <dbReference type="ARBA" id="ARBA00022581"/>
    </source>
</evidence>
<proteinExistence type="predicted"/>
<keyword evidence="11" id="KW-1015">Disulfide bond</keyword>
<keyword evidence="5" id="KW-0945">Host-virus interaction</keyword>
<comment type="caution">
    <text evidence="15">The sequence shown here is derived from an EMBL/GenBank/DDBJ whole genome shotgun (WGS) entry which is preliminary data.</text>
</comment>
<evidence type="ECO:0000256" key="10">
    <source>
        <dbReference type="ARBA" id="ARBA00023139"/>
    </source>
</evidence>
<feature type="transmembrane region" description="Helical" evidence="14">
    <location>
        <begin position="67"/>
        <end position="92"/>
    </location>
</feature>
<keyword evidence="13" id="KW-0449">Lipoprotein</keyword>
<dbReference type="InterPro" id="IPR018154">
    <property type="entry name" value="TLV/ENV_coat_polyprotein"/>
</dbReference>
<keyword evidence="8 14" id="KW-1133">Transmembrane helix</keyword>
<accession>A0A9Q1GCH0</accession>
<evidence type="ECO:0000256" key="6">
    <source>
        <dbReference type="ARBA" id="ARBA00022692"/>
    </source>
</evidence>
<gene>
    <name evidence="15" type="ORF">SKAU_G00014650</name>
</gene>
<evidence type="ECO:0000256" key="1">
    <source>
        <dbReference type="ARBA" id="ARBA00004402"/>
    </source>
</evidence>
<evidence type="ECO:0000256" key="11">
    <source>
        <dbReference type="ARBA" id="ARBA00023157"/>
    </source>
</evidence>
<evidence type="ECO:0000313" key="16">
    <source>
        <dbReference type="Proteomes" id="UP001152622"/>
    </source>
</evidence>
<keyword evidence="7" id="KW-1043">Host membrane</keyword>
<keyword evidence="6 14" id="KW-0812">Transmembrane</keyword>
<evidence type="ECO:0000256" key="2">
    <source>
        <dbReference type="ARBA" id="ARBA00004531"/>
    </source>
</evidence>
<evidence type="ECO:0000313" key="15">
    <source>
        <dbReference type="EMBL" id="KAJ8380687.1"/>
    </source>
</evidence>
<name>A0A9Q1GCH0_SYNKA</name>
<dbReference type="EMBL" id="JAINUF010000001">
    <property type="protein sequence ID" value="KAJ8380687.1"/>
    <property type="molecule type" value="Genomic_DNA"/>
</dbReference>
<evidence type="ECO:0000256" key="7">
    <source>
        <dbReference type="ARBA" id="ARBA00022870"/>
    </source>
</evidence>
<dbReference type="Proteomes" id="UP001152622">
    <property type="component" value="Chromosome 1"/>
</dbReference>
<protein>
    <submittedName>
        <fullName evidence="15">Uncharacterized protein</fullName>
    </submittedName>
</protein>
<keyword evidence="16" id="KW-1185">Reference proteome</keyword>
<keyword evidence="10" id="KW-0564">Palmitate</keyword>
<sequence length="141" mass="15367">MELTGLQSSRNRTSCCTFVPANDADGGEIDQAMNRLRELARLQQQELTSAGDGWWNWVLGGGWKTTILAVGGLLAGALGLLLICNCCGVPLIKGLISKMITGTPEYQALSMTDNETDYKTVVPPEKYDEVEVVNLVKLFEE</sequence>
<keyword evidence="9 14" id="KW-0472">Membrane</keyword>
<keyword evidence="4" id="KW-1032">Host cell membrane</keyword>
<organism evidence="15 16">
    <name type="scientific">Synaphobranchus kaupii</name>
    <name type="common">Kaup's arrowtooth eel</name>
    <dbReference type="NCBI Taxonomy" id="118154"/>
    <lineage>
        <taxon>Eukaryota</taxon>
        <taxon>Metazoa</taxon>
        <taxon>Chordata</taxon>
        <taxon>Craniata</taxon>
        <taxon>Vertebrata</taxon>
        <taxon>Euteleostomi</taxon>
        <taxon>Actinopterygii</taxon>
        <taxon>Neopterygii</taxon>
        <taxon>Teleostei</taxon>
        <taxon>Anguilliformes</taxon>
        <taxon>Synaphobranchidae</taxon>
        <taxon>Synaphobranchus</taxon>
    </lineage>
</organism>
<evidence type="ECO:0000256" key="3">
    <source>
        <dbReference type="ARBA" id="ARBA00004563"/>
    </source>
</evidence>
<reference evidence="15" key="1">
    <citation type="journal article" date="2023" name="Science">
        <title>Genome structures resolve the early diversification of teleost fishes.</title>
        <authorList>
            <person name="Parey E."/>
            <person name="Louis A."/>
            <person name="Montfort J."/>
            <person name="Bouchez O."/>
            <person name="Roques C."/>
            <person name="Iampietro C."/>
            <person name="Lluch J."/>
            <person name="Castinel A."/>
            <person name="Donnadieu C."/>
            <person name="Desvignes T."/>
            <person name="Floi Bucao C."/>
            <person name="Jouanno E."/>
            <person name="Wen M."/>
            <person name="Mejri S."/>
            <person name="Dirks R."/>
            <person name="Jansen H."/>
            <person name="Henkel C."/>
            <person name="Chen W.J."/>
            <person name="Zahm M."/>
            <person name="Cabau C."/>
            <person name="Klopp C."/>
            <person name="Thompson A.W."/>
            <person name="Robinson-Rechavi M."/>
            <person name="Braasch I."/>
            <person name="Lecointre G."/>
            <person name="Bobe J."/>
            <person name="Postlethwait J.H."/>
            <person name="Berthelot C."/>
            <person name="Roest Crollius H."/>
            <person name="Guiguen Y."/>
        </authorList>
    </citation>
    <scope>NUCLEOTIDE SEQUENCE</scope>
    <source>
        <strain evidence="15">WJC10195</strain>
    </source>
</reference>
<keyword evidence="12" id="KW-0325">Glycoprotein</keyword>
<evidence type="ECO:0000256" key="4">
    <source>
        <dbReference type="ARBA" id="ARBA00022511"/>
    </source>
</evidence>
<dbReference type="PANTHER" id="PTHR10424">
    <property type="entry name" value="VIRAL ENVELOPE PROTEIN"/>
    <property type="match status" value="1"/>
</dbReference>
<evidence type="ECO:0000256" key="8">
    <source>
        <dbReference type="ARBA" id="ARBA00022989"/>
    </source>
</evidence>
<dbReference type="PANTHER" id="PTHR10424:SF81">
    <property type="entry name" value="ERVV2 PROTEIN"/>
    <property type="match status" value="1"/>
</dbReference>
<evidence type="ECO:0000256" key="14">
    <source>
        <dbReference type="SAM" id="Phobius"/>
    </source>
</evidence>
<evidence type="ECO:0000256" key="9">
    <source>
        <dbReference type="ARBA" id="ARBA00023136"/>
    </source>
</evidence>
<evidence type="ECO:0000256" key="12">
    <source>
        <dbReference type="ARBA" id="ARBA00023180"/>
    </source>
</evidence>
<evidence type="ECO:0000256" key="13">
    <source>
        <dbReference type="ARBA" id="ARBA00023288"/>
    </source>
</evidence>
<dbReference type="AlphaFoldDB" id="A0A9Q1GCH0"/>